<evidence type="ECO:0000256" key="3">
    <source>
        <dbReference type="ARBA" id="ARBA00023125"/>
    </source>
</evidence>
<dbReference type="Gene3D" id="2.40.330.10">
    <property type="entry name" value="DNA-binding pseudobarrel domain"/>
    <property type="match status" value="1"/>
</dbReference>
<dbReference type="AlphaFoldDB" id="A0A4D6LDX0"/>
<feature type="domain" description="TF-B3" evidence="6">
    <location>
        <begin position="175"/>
        <end position="224"/>
    </location>
</feature>
<dbReference type="InterPro" id="IPR003340">
    <property type="entry name" value="B3_DNA-bd"/>
</dbReference>
<sequence length="246" mass="27963">MAANVSATIRDNNVGTQAFPGTTILWTFTTINIHGQNFAYVDRHFSAAFENELDDQWTLLDNFGNTFIVTYNMDPLNPKLTNGWKDLEKIYIDQIVDSYVQLRYVGGSRFQITCFVGQCEPHNKESFLLGAATHPRTALYAVKLTKSQAQASHLDLNVRFGDIIRSLEMDVVYLLARRSGVECKLLVSRTKRSTKFGQGWRQFCVDNQLKEGDRVPFEVDHVQKHCIIEVFINGCNCDVVKSINLD</sequence>
<evidence type="ECO:0000256" key="1">
    <source>
        <dbReference type="ARBA" id="ARBA00004123"/>
    </source>
</evidence>
<evidence type="ECO:0000313" key="8">
    <source>
        <dbReference type="Proteomes" id="UP000501690"/>
    </source>
</evidence>
<protein>
    <recommendedName>
        <fullName evidence="6">TF-B3 domain-containing protein</fullName>
    </recommendedName>
</protein>
<evidence type="ECO:0000259" key="6">
    <source>
        <dbReference type="Pfam" id="PF02362"/>
    </source>
</evidence>
<evidence type="ECO:0000313" key="7">
    <source>
        <dbReference type="EMBL" id="QCD86777.1"/>
    </source>
</evidence>
<proteinExistence type="predicted"/>
<keyword evidence="4" id="KW-0804">Transcription</keyword>
<evidence type="ECO:0000256" key="4">
    <source>
        <dbReference type="ARBA" id="ARBA00023163"/>
    </source>
</evidence>
<reference evidence="7 8" key="1">
    <citation type="submission" date="2019-04" db="EMBL/GenBank/DDBJ databases">
        <title>An improved genome assembly and genetic linkage map for asparagus bean, Vigna unguiculata ssp. sesquipedialis.</title>
        <authorList>
            <person name="Xia Q."/>
            <person name="Zhang R."/>
            <person name="Dong Y."/>
        </authorList>
    </citation>
    <scope>NUCLEOTIDE SEQUENCE [LARGE SCALE GENOMIC DNA]</scope>
    <source>
        <tissue evidence="7">Leaf</tissue>
    </source>
</reference>
<keyword evidence="8" id="KW-1185">Reference proteome</keyword>
<keyword evidence="2" id="KW-0805">Transcription regulation</keyword>
<dbReference type="GO" id="GO:0003677">
    <property type="term" value="F:DNA binding"/>
    <property type="evidence" value="ECO:0007669"/>
    <property type="project" value="UniProtKB-KW"/>
</dbReference>
<evidence type="ECO:0000256" key="2">
    <source>
        <dbReference type="ARBA" id="ARBA00023015"/>
    </source>
</evidence>
<organism evidence="7 8">
    <name type="scientific">Vigna unguiculata</name>
    <name type="common">Cowpea</name>
    <dbReference type="NCBI Taxonomy" id="3917"/>
    <lineage>
        <taxon>Eukaryota</taxon>
        <taxon>Viridiplantae</taxon>
        <taxon>Streptophyta</taxon>
        <taxon>Embryophyta</taxon>
        <taxon>Tracheophyta</taxon>
        <taxon>Spermatophyta</taxon>
        <taxon>Magnoliopsida</taxon>
        <taxon>eudicotyledons</taxon>
        <taxon>Gunneridae</taxon>
        <taxon>Pentapetalae</taxon>
        <taxon>rosids</taxon>
        <taxon>fabids</taxon>
        <taxon>Fabales</taxon>
        <taxon>Fabaceae</taxon>
        <taxon>Papilionoideae</taxon>
        <taxon>50 kb inversion clade</taxon>
        <taxon>NPAAA clade</taxon>
        <taxon>indigoferoid/millettioid clade</taxon>
        <taxon>Phaseoleae</taxon>
        <taxon>Vigna</taxon>
    </lineage>
</organism>
<dbReference type="Pfam" id="PF02362">
    <property type="entry name" value="B3"/>
    <property type="match status" value="1"/>
</dbReference>
<comment type="subcellular location">
    <subcellularLocation>
        <location evidence="1">Nucleus</location>
    </subcellularLocation>
</comment>
<accession>A0A4D6LDX0</accession>
<keyword evidence="3" id="KW-0238">DNA-binding</keyword>
<dbReference type="InterPro" id="IPR015300">
    <property type="entry name" value="DNA-bd_pseudobarrel_sf"/>
</dbReference>
<dbReference type="GO" id="GO:0005634">
    <property type="term" value="C:nucleus"/>
    <property type="evidence" value="ECO:0007669"/>
    <property type="project" value="UniProtKB-SubCell"/>
</dbReference>
<evidence type="ECO:0000256" key="5">
    <source>
        <dbReference type="ARBA" id="ARBA00023242"/>
    </source>
</evidence>
<dbReference type="SUPFAM" id="SSF101936">
    <property type="entry name" value="DNA-binding pseudobarrel domain"/>
    <property type="match status" value="1"/>
</dbReference>
<gene>
    <name evidence="7" type="ORF">DEO72_LG3g1303</name>
</gene>
<dbReference type="Proteomes" id="UP000501690">
    <property type="component" value="Linkage Group LG3"/>
</dbReference>
<dbReference type="EMBL" id="CP039347">
    <property type="protein sequence ID" value="QCD86777.1"/>
    <property type="molecule type" value="Genomic_DNA"/>
</dbReference>
<keyword evidence="5" id="KW-0539">Nucleus</keyword>
<name>A0A4D6LDX0_VIGUN</name>